<keyword evidence="3" id="KW-0819">tRNA processing</keyword>
<dbReference type="InterPro" id="IPR012795">
    <property type="entry name" value="tRNA_Ile_lys_synt_N"/>
</dbReference>
<accession>F8NU14</accession>
<evidence type="ECO:0000256" key="6">
    <source>
        <dbReference type="ARBA" id="ARBA00048539"/>
    </source>
</evidence>
<dbReference type="HAMAP" id="MF_01161">
    <property type="entry name" value="tRNA_Ile_lys_synt"/>
    <property type="match status" value="1"/>
</dbReference>
<dbReference type="InterPro" id="IPR014729">
    <property type="entry name" value="Rossmann-like_a/b/a_fold"/>
</dbReference>
<dbReference type="KEGG" id="sla:SERLADRAFT_436903"/>
<dbReference type="GeneID" id="18814767"/>
<keyword evidence="4" id="KW-0547">Nucleotide-binding</keyword>
<dbReference type="EC" id="6.3.4.19" evidence="1"/>
<dbReference type="GO" id="GO:0005524">
    <property type="term" value="F:ATP binding"/>
    <property type="evidence" value="ECO:0007669"/>
    <property type="project" value="UniProtKB-KW"/>
</dbReference>
<dbReference type="Proteomes" id="UP000008064">
    <property type="component" value="Unassembled WGS sequence"/>
</dbReference>
<evidence type="ECO:0000256" key="5">
    <source>
        <dbReference type="ARBA" id="ARBA00022840"/>
    </source>
</evidence>
<evidence type="ECO:0000256" key="4">
    <source>
        <dbReference type="ARBA" id="ARBA00022741"/>
    </source>
</evidence>
<dbReference type="GO" id="GO:0032267">
    <property type="term" value="F:tRNA(Ile)-lysidine synthase activity"/>
    <property type="evidence" value="ECO:0007669"/>
    <property type="project" value="UniProtKB-EC"/>
</dbReference>
<dbReference type="Gene3D" id="3.40.50.620">
    <property type="entry name" value="HUPs"/>
    <property type="match status" value="1"/>
</dbReference>
<sequence>MTFISPKAALPISSNEFWQMFTKCSPPSGWNPKLQIAVGNSGGPDSTCLLFLINRLLNERKSSRDSAKLPPSVVSLTVDHGLQEASATMAAHSANTAASLGVKHHSLPIPWSTSPFPPKPLAAFEETARDARFHVLFQAMTRTGANVLAFGHHADDQVETSLMRLARGTTEVGAAGMRRCRRWGMGIGAEEGELGWAGLEGMNRWIVRPLLEVRKDRILATCHEHGLEYVTDQTNFQPEITLRNAIRRMLAEEEATGKDTKLELDQAPQEMPPEFKEALQKVKSASANFQTTILDISGGKEQLRGAVKYLSSHVEDIDHQATTHLKQQSLQSPISTFLLSTHNLSSITDNAIQRAMVLRIMRYVSFHPWGSIRADGNRRRSSIERIINVIWSRQPSNTRPASFTAGGGVLWSPTILAPDGRLKKIGNRTQTYLMKPGDRFAWLASRLPAVPIQAFRESIDVLPPQLNVDITLPLFELLEQVSAGTAKEPFLDMLYDCRFSLRFDASKMPENVATALANHTETGQRLRVVPDKRFYWPRVMLQTPLHPNRVLATYSPIARSPVEDREHWVTMEWIRLLDAT</sequence>
<dbReference type="GO" id="GO:0008033">
    <property type="term" value="P:tRNA processing"/>
    <property type="evidence" value="ECO:0007669"/>
    <property type="project" value="UniProtKB-KW"/>
</dbReference>
<evidence type="ECO:0000259" key="7">
    <source>
        <dbReference type="Pfam" id="PF01171"/>
    </source>
</evidence>
<keyword evidence="2" id="KW-0436">Ligase</keyword>
<feature type="domain" description="tRNA(Ile)-lysidine/2-thiocytidine synthase N-terminal" evidence="7">
    <location>
        <begin position="35"/>
        <end position="248"/>
    </location>
</feature>
<dbReference type="InterPro" id="IPR011063">
    <property type="entry name" value="TilS/TtcA_N"/>
</dbReference>
<name>F8NU14_SERL9</name>
<dbReference type="Pfam" id="PF01171">
    <property type="entry name" value="ATP_bind_3"/>
    <property type="match status" value="1"/>
</dbReference>
<keyword evidence="5" id="KW-0067">ATP-binding</keyword>
<gene>
    <name evidence="8" type="ORF">SERLADRAFT_436903</name>
</gene>
<dbReference type="PANTHER" id="PTHR43033">
    <property type="entry name" value="TRNA(ILE)-LYSIDINE SYNTHASE-RELATED"/>
    <property type="match status" value="1"/>
</dbReference>
<dbReference type="PANTHER" id="PTHR43033:SF1">
    <property type="entry name" value="TRNA(ILE)-LYSIDINE SYNTHASE-RELATED"/>
    <property type="match status" value="1"/>
</dbReference>
<evidence type="ECO:0000256" key="3">
    <source>
        <dbReference type="ARBA" id="ARBA00022694"/>
    </source>
</evidence>
<dbReference type="OrthoDB" id="434144at2759"/>
<dbReference type="InterPro" id="IPR012094">
    <property type="entry name" value="tRNA_Ile_lys_synt"/>
</dbReference>
<dbReference type="EMBL" id="GL945433">
    <property type="protein sequence ID" value="EGO25141.1"/>
    <property type="molecule type" value="Genomic_DNA"/>
</dbReference>
<dbReference type="HOGENOM" id="CLU_035256_0_0_1"/>
<dbReference type="AlphaFoldDB" id="F8NU14"/>
<dbReference type="RefSeq" id="XP_007317263.1">
    <property type="nucleotide sequence ID" value="XM_007317201.1"/>
</dbReference>
<proteinExistence type="inferred from homology"/>
<protein>
    <recommendedName>
        <fullName evidence="1">tRNA(Ile)-lysidine synthetase</fullName>
        <ecNumber evidence="1">6.3.4.19</ecNumber>
    </recommendedName>
</protein>
<evidence type="ECO:0000256" key="1">
    <source>
        <dbReference type="ARBA" id="ARBA00013267"/>
    </source>
</evidence>
<comment type="catalytic activity">
    <reaction evidence="6">
        <text>cytidine(34) in tRNA(Ile2) + L-lysine + ATP = lysidine(34) in tRNA(Ile2) + AMP + diphosphate + H(+)</text>
        <dbReference type="Rhea" id="RHEA:43744"/>
        <dbReference type="Rhea" id="RHEA-COMP:10625"/>
        <dbReference type="Rhea" id="RHEA-COMP:10670"/>
        <dbReference type="ChEBI" id="CHEBI:15378"/>
        <dbReference type="ChEBI" id="CHEBI:30616"/>
        <dbReference type="ChEBI" id="CHEBI:32551"/>
        <dbReference type="ChEBI" id="CHEBI:33019"/>
        <dbReference type="ChEBI" id="CHEBI:82748"/>
        <dbReference type="ChEBI" id="CHEBI:83665"/>
        <dbReference type="ChEBI" id="CHEBI:456215"/>
        <dbReference type="EC" id="6.3.4.19"/>
    </reaction>
</comment>
<evidence type="ECO:0000256" key="2">
    <source>
        <dbReference type="ARBA" id="ARBA00022598"/>
    </source>
</evidence>
<organism>
    <name type="scientific">Serpula lacrymans var. lacrymans (strain S7.9)</name>
    <name type="common">Dry rot fungus</name>
    <dbReference type="NCBI Taxonomy" id="578457"/>
    <lineage>
        <taxon>Eukaryota</taxon>
        <taxon>Fungi</taxon>
        <taxon>Dikarya</taxon>
        <taxon>Basidiomycota</taxon>
        <taxon>Agaricomycotina</taxon>
        <taxon>Agaricomycetes</taxon>
        <taxon>Agaricomycetidae</taxon>
        <taxon>Boletales</taxon>
        <taxon>Coniophorineae</taxon>
        <taxon>Serpulaceae</taxon>
        <taxon>Serpula</taxon>
    </lineage>
</organism>
<dbReference type="SUPFAM" id="SSF52402">
    <property type="entry name" value="Adenine nucleotide alpha hydrolases-like"/>
    <property type="match status" value="1"/>
</dbReference>
<reference evidence="8" key="1">
    <citation type="submission" date="2011-04" db="EMBL/GenBank/DDBJ databases">
        <title>Evolution of plant cell wall degrading machinery underlies the functional diversity of forest fungi.</title>
        <authorList>
            <consortium name="US DOE Joint Genome Institute (JGI-PGF)"/>
            <person name="Eastwood D.C."/>
            <person name="Floudas D."/>
            <person name="Binder M."/>
            <person name="Majcherczyk A."/>
            <person name="Schneider P."/>
            <person name="Aerts A."/>
            <person name="Asiegbu F.O."/>
            <person name="Baker S.E."/>
            <person name="Barry K."/>
            <person name="Bendiksby M."/>
            <person name="Blumentritt M."/>
            <person name="Coutinho P.M."/>
            <person name="Cullen D."/>
            <person name="Cullen D."/>
            <person name="Gathman A."/>
            <person name="Goodell B."/>
            <person name="Henrissat B."/>
            <person name="Ihrmark K."/>
            <person name="Kauserud H."/>
            <person name="Kohler A."/>
            <person name="LaButti K."/>
            <person name="Lapidus A."/>
            <person name="Lavin J.L."/>
            <person name="Lee Y.-H."/>
            <person name="Lindquist E."/>
            <person name="Lilly W."/>
            <person name="Lucas S."/>
            <person name="Morin E."/>
            <person name="Murat C."/>
            <person name="Oguiza J.A."/>
            <person name="Park J."/>
            <person name="Pisabarro A.G."/>
            <person name="Riley R."/>
            <person name="Rosling A."/>
            <person name="Salamov A."/>
            <person name="Schmidt O."/>
            <person name="Schmutz J."/>
            <person name="Skrede I."/>
            <person name="Stenlid J."/>
            <person name="Wiebenga A."/>
            <person name="Xie X."/>
            <person name="Kues U."/>
            <person name="Hibbett D.S."/>
            <person name="Hoffmeister D."/>
            <person name="Hogberg N."/>
            <person name="Martin F."/>
            <person name="Grigoriev I.V."/>
            <person name="Watkinson S.C."/>
        </authorList>
    </citation>
    <scope>NUCLEOTIDE SEQUENCE</scope>
    <source>
        <strain evidence="8">S7.9</strain>
    </source>
</reference>
<dbReference type="NCBIfam" id="TIGR02432">
    <property type="entry name" value="lysidine_TilS_N"/>
    <property type="match status" value="1"/>
</dbReference>
<dbReference type="CDD" id="cd01992">
    <property type="entry name" value="TilS_N"/>
    <property type="match status" value="1"/>
</dbReference>
<evidence type="ECO:0000313" key="8">
    <source>
        <dbReference type="EMBL" id="EGO25141.1"/>
    </source>
</evidence>